<name>A0ABR4P910_9HELO</name>
<gene>
    <name evidence="3" type="ORF">PVAG01_08292</name>
</gene>
<reference evidence="3 4" key="1">
    <citation type="submission" date="2024-06" db="EMBL/GenBank/DDBJ databases">
        <title>Complete genome of Phlyctema vagabunda strain 19-DSS-EL-015.</title>
        <authorList>
            <person name="Fiorenzani C."/>
        </authorList>
    </citation>
    <scope>NUCLEOTIDE SEQUENCE [LARGE SCALE GENOMIC DNA]</scope>
    <source>
        <strain evidence="3 4">19-DSS-EL-015</strain>
    </source>
</reference>
<protein>
    <submittedName>
        <fullName evidence="3">Pyranose dehydrogenase 1-like protein 1</fullName>
    </submittedName>
</protein>
<dbReference type="Pfam" id="PF00732">
    <property type="entry name" value="GMC_oxred_N"/>
    <property type="match status" value="1"/>
</dbReference>
<dbReference type="EMBL" id="JBFCZG010000007">
    <property type="protein sequence ID" value="KAL3419794.1"/>
    <property type="molecule type" value="Genomic_DNA"/>
</dbReference>
<comment type="caution">
    <text evidence="3">The sequence shown here is derived from an EMBL/GenBank/DDBJ whole genome shotgun (WGS) entry which is preliminary data.</text>
</comment>
<organism evidence="3 4">
    <name type="scientific">Phlyctema vagabunda</name>
    <dbReference type="NCBI Taxonomy" id="108571"/>
    <lineage>
        <taxon>Eukaryota</taxon>
        <taxon>Fungi</taxon>
        <taxon>Dikarya</taxon>
        <taxon>Ascomycota</taxon>
        <taxon>Pezizomycotina</taxon>
        <taxon>Leotiomycetes</taxon>
        <taxon>Helotiales</taxon>
        <taxon>Dermateaceae</taxon>
        <taxon>Phlyctema</taxon>
    </lineage>
</organism>
<dbReference type="InterPro" id="IPR012132">
    <property type="entry name" value="GMC_OxRdtase"/>
</dbReference>
<comment type="similarity">
    <text evidence="1">Belongs to the GMC oxidoreductase family.</text>
</comment>
<dbReference type="Proteomes" id="UP001629113">
    <property type="component" value="Unassembled WGS sequence"/>
</dbReference>
<feature type="domain" description="Glucose-methanol-choline oxidoreductase N-terminal" evidence="2">
    <location>
        <begin position="23"/>
        <end position="37"/>
    </location>
</feature>
<dbReference type="Gene3D" id="3.50.50.60">
    <property type="entry name" value="FAD/NAD(P)-binding domain"/>
    <property type="match status" value="1"/>
</dbReference>
<dbReference type="PANTHER" id="PTHR11552">
    <property type="entry name" value="GLUCOSE-METHANOL-CHOLINE GMC OXIDOREDUCTASE"/>
    <property type="match status" value="1"/>
</dbReference>
<keyword evidence="4" id="KW-1185">Reference proteome</keyword>
<dbReference type="PANTHER" id="PTHR11552:SF115">
    <property type="entry name" value="DEHYDROGENASE XPTC-RELATED"/>
    <property type="match status" value="1"/>
</dbReference>
<feature type="non-terminal residue" evidence="3">
    <location>
        <position position="1"/>
    </location>
</feature>
<accession>A0ABR4P910</accession>
<dbReference type="PROSITE" id="PS00624">
    <property type="entry name" value="GMC_OXRED_2"/>
    <property type="match status" value="1"/>
</dbReference>
<evidence type="ECO:0000256" key="1">
    <source>
        <dbReference type="ARBA" id="ARBA00010790"/>
    </source>
</evidence>
<evidence type="ECO:0000313" key="3">
    <source>
        <dbReference type="EMBL" id="KAL3419794.1"/>
    </source>
</evidence>
<dbReference type="SUPFAM" id="SSF54373">
    <property type="entry name" value="FAD-linked reductases, C-terminal domain"/>
    <property type="match status" value="1"/>
</dbReference>
<dbReference type="Pfam" id="PF05199">
    <property type="entry name" value="GMC_oxred_C"/>
    <property type="match status" value="1"/>
</dbReference>
<dbReference type="SUPFAM" id="SSF51905">
    <property type="entry name" value="FAD/NAD(P)-binding domain"/>
    <property type="match status" value="1"/>
</dbReference>
<evidence type="ECO:0000259" key="2">
    <source>
        <dbReference type="PROSITE" id="PS00624"/>
    </source>
</evidence>
<sequence>FISERYAPIQRITCSREVILATGAIETPKLLELSGIGPADLVNQFDIPLVLDLPGVGNNLQALPSVEVPYFSRAFKCSSSNTFDSGMTPSNWTRQQALINETEHHSLCAINAVAFVSLESLSVNGTDILDARDPDTSTSLPFNLDTSVISGYLAQKDLLLEMLNNKTFGDTEVLSDKFGSIKLSAIHTLSRGYVHIDSLDPFAMPDIDPRFCSDSLDCHLLLEAINFTHQLLNTTAMALLQPWPLNPISGIATLDAILESILLEFDIGAYVTGTTAMLPRELGGVVDTHLRVWGTKNLRVVGAGIFPLTPAAHLEAATYAVAEKAADLIRLDNYAITPEGCGLNSTFAKTGPVLSFTNYDPPDDSSLSFDSVSEIPDGLSVSVDAMSSELRRRELASPGQVDRRYMSINITSILESSMATSVSSPNSTDLVSTTLPEITSTSLPLLPIPGTSSNSTFTSVAPNNATITNPSSSEMIMSNTTAVITADPIGTNSTQITMASRATKFSDPIGSTGLTSVVYGTISKSNYTFTTGRFSSTTDELTTTIIQDITIFRTTTVPRSRRPGTTTWLIPPPPRITLSTISRSSISAAQDAAISQAASWLDRVIEPTTIAVTENGATPTWISPQAIIVTSMDPASILDVPTSSPLQQSHESSGAPVFNNPGYYGYYGFSRTSIAQPTTVAISISTVTSTSYVTATAFVTVSVSCRA</sequence>
<dbReference type="InterPro" id="IPR007867">
    <property type="entry name" value="GMC_OxRtase_C"/>
</dbReference>
<dbReference type="InterPro" id="IPR036188">
    <property type="entry name" value="FAD/NAD-bd_sf"/>
</dbReference>
<dbReference type="InterPro" id="IPR000172">
    <property type="entry name" value="GMC_OxRdtase_N"/>
</dbReference>
<evidence type="ECO:0000313" key="4">
    <source>
        <dbReference type="Proteomes" id="UP001629113"/>
    </source>
</evidence>
<proteinExistence type="inferred from homology"/>
<dbReference type="Gene3D" id="3.30.560.10">
    <property type="entry name" value="Glucose Oxidase, domain 3"/>
    <property type="match status" value="1"/>
</dbReference>